<gene>
    <name evidence="1" type="ORF">SEA_WEISS13_47</name>
</gene>
<dbReference type="Proteomes" id="UP000224265">
    <property type="component" value="Segment"/>
</dbReference>
<evidence type="ECO:0000313" key="1">
    <source>
        <dbReference type="EMBL" id="AMB17261.1"/>
    </source>
</evidence>
<evidence type="ECO:0000313" key="2">
    <source>
        <dbReference type="Proteomes" id="UP000224265"/>
    </source>
</evidence>
<protein>
    <submittedName>
        <fullName evidence="1">Uncharacterized protein</fullName>
    </submittedName>
</protein>
<accession>A0A0Y0A830</accession>
<organism evidence="1 2">
    <name type="scientific">Mycobacterium phage Weiss13</name>
    <dbReference type="NCBI Taxonomy" id="1784843"/>
    <lineage>
        <taxon>Viruses</taxon>
        <taxon>Duplodnaviria</taxon>
        <taxon>Heunggongvirae</taxon>
        <taxon>Uroviricota</taxon>
        <taxon>Caudoviricetes</taxon>
        <taxon>Papyrusvirus</taxon>
        <taxon>Papyrusvirus send513</taxon>
    </lineage>
</organism>
<sequence length="63" mass="7066">MAAEESDLQTVYDCYSTMLEAAGVPGDEIARYQEYMANILDNVGTQEDLQEVVKAMVYLKGRQ</sequence>
<name>A0A0Y0A830_9CAUD</name>
<dbReference type="EMBL" id="KT591076">
    <property type="protein sequence ID" value="AMB17261.1"/>
    <property type="molecule type" value="Genomic_DNA"/>
</dbReference>
<reference evidence="1 2" key="1">
    <citation type="submission" date="2015-08" db="EMBL/GenBank/DDBJ databases">
        <authorList>
            <person name="Adams C.A."/>
            <person name="Ardeshna N.S."/>
            <person name="Badithe A.V."/>
            <person name="Badrani J.H."/>
            <person name="Birkholz E.A."/>
            <person name="Butler M."/>
            <person name="Chu A."/>
            <person name="Farmer C.N."/>
            <person name="Frischer G.M."/>
            <person name="Hsieh L.Y."/>
            <person name="Jackson K.B."/>
            <person name="Kagy D.N."/>
            <person name="Kendall J.C."/>
            <person name="Lin C.Y."/>
            <person name="Morgan M.N."/>
            <person name="Nachnani R."/>
            <person name="Nadeau S.M."/>
            <person name="Parikh M."/>
            <person name="Perez M.V."/>
            <person name="Peters C.E."/>
            <person name="Pogliano J."/>
            <person name="Popescu N.I."/>
            <person name="Shiao R."/>
            <person name="Song C.L."/>
            <person name="Ting J.M."/>
            <person name="Udani D.R."/>
            <person name="Waller L.B."/>
            <person name="Wang A.Y."/>
            <person name="Wu C.E."/>
            <person name="Yang A.B."/>
            <person name="Yao J."/>
            <person name="Zhang B.H."/>
            <person name="Anders K.R."/>
            <person name="Bradley K.W."/>
            <person name="Asai D.J."/>
            <person name="Bowman C.A."/>
            <person name="Russell D.A."/>
            <person name="Pope W.H."/>
            <person name="Jacobs-Sera D."/>
            <person name="Hendrix R.W."/>
            <person name="Hatfull G.F."/>
        </authorList>
    </citation>
    <scope>NUCLEOTIDE SEQUENCE [LARGE SCALE GENOMIC DNA]</scope>
</reference>
<proteinExistence type="predicted"/>